<feature type="region of interest" description="Disordered" evidence="1">
    <location>
        <begin position="503"/>
        <end position="523"/>
    </location>
</feature>
<feature type="compositionally biased region" description="Low complexity" evidence="1">
    <location>
        <begin position="1092"/>
        <end position="1101"/>
    </location>
</feature>
<feature type="transmembrane region" description="Helical" evidence="2">
    <location>
        <begin position="7"/>
        <end position="30"/>
    </location>
</feature>
<feature type="transmembrane region" description="Helical" evidence="2">
    <location>
        <begin position="207"/>
        <end position="227"/>
    </location>
</feature>
<feature type="transmembrane region" description="Helical" evidence="2">
    <location>
        <begin position="446"/>
        <end position="468"/>
    </location>
</feature>
<dbReference type="KEGG" id="salj:SMD11_2698"/>
<feature type="region of interest" description="Disordered" evidence="1">
    <location>
        <begin position="571"/>
        <end position="646"/>
    </location>
</feature>
<dbReference type="Pfam" id="PF19877">
    <property type="entry name" value="DUF6350"/>
    <property type="match status" value="1"/>
</dbReference>
<dbReference type="EMBL" id="CP021744">
    <property type="protein sequence ID" value="ARZ68347.1"/>
    <property type="molecule type" value="Genomic_DNA"/>
</dbReference>
<feature type="compositionally biased region" description="Low complexity" evidence="1">
    <location>
        <begin position="693"/>
        <end position="702"/>
    </location>
</feature>
<feature type="region of interest" description="Disordered" evidence="1">
    <location>
        <begin position="658"/>
        <end position="1022"/>
    </location>
</feature>
<sequence length="1203" mass="120577">MTAGTVFLGGMLAAGLGLGALAVAVLLLWISSPYPDSGPAGALRIAADLWLLAHGAELVRTETLSGGTAPVGLTPLLTSVLPCWLLYRAARHALERTGDPREAAGGRGAGGIDVVEALDGAGRGDGAVRADGTGESGGGTGADGADGADGLPEKSGHTDGNGHAYDPDDPLPPRTVALALLGGYLLVATAAVLYASSGPLRAAPLSALLHLPLVAGASIGLGVWTALGRPGGTAPAFARGTLQALPKRVRAAFTRPRLTAVARVGAVGTAALLAAAALLLAGSLAVHASDARESLLQMTVAWSGRVAVVLLCVALAPNAVVWTVAYGLGPGFTVGAGSVIAPLGVTDHPMLPRFPLLSALPAEGDPGPLLYAAAIAVPVAAGVAIAYAAVPGGAVPLGRSTFLGTALTAACGAAVCAVVTTFLAYAASGALGDGALAVFGPPWRQVGMSAATWTAAIGVPGALILRWLRRRAVRAARREARSRQYGAAVPAWSRGPVAALGLTPLPDPSEAPAPVAARESRAPRRRLGAAALRGLAAWLGFGTHPEPSPAAAAPASATEVTVGLGSVAGPAPAGAPAKAGAPFWRWGRGGAADAGPAGPEGPEEPADELRQESGEPAEDVAPEDAGRSEAGEETGEDAFPRWARADDEVAVAMDEAEDGLRHRGRQAAAVGIPGEADGPEEVRDGYRQRGRRAAAGAVAGFPGEAGGPDDVEDGYWQQEGAAADDAPGTPGETVGVDEARDGLRQRAKWAAADAATRAPDEAGGPGEAQDGFWQRVRQAAEGVAAGTPGEAGGPDEAQDSYRQRVRQAVEGVAAGTPEEAEGSDEGRNGYWQRASRAADDSAVEASGEADGADEDRDGFRPQARWTADAVTGVPGEAEGPGETWDYAAAVPPGEGDGTEEAGDDFWPAEERDAAAGASAEGQDPEVRGDVFRQRERWETAAGAPGDAGSPAQGETPAQAGPHAASGGSAQARTPARPEGPAQSAQADGPEEAGSPEKAASGSRWRSRRGAGPQGEAADGTAGEAEALAARVFRGRWPGIGALRGATAGDGTPQSGPAGKAARNRPAVDRPTRRLRPRGAPQDPAAAGPPVPAVAEELPVRPSLEASPRHGPPDAAHSAAGPVSPPAAKRPRARGWWPGRAKKGRHAAPCAGRGAAPAEGKVVGGTQAWHDTGARQVRWAALKDSGGGLVPDFEPRDPAGPAPD</sequence>
<keyword evidence="2" id="KW-1133">Transmembrane helix</keyword>
<feature type="transmembrane region" description="Helical" evidence="2">
    <location>
        <begin position="176"/>
        <end position="195"/>
    </location>
</feature>
<feature type="compositionally biased region" description="Acidic residues" evidence="1">
    <location>
        <begin position="896"/>
        <end position="907"/>
    </location>
</feature>
<proteinExistence type="predicted"/>
<reference evidence="3 4" key="1">
    <citation type="submission" date="2017-06" db="EMBL/GenBank/DDBJ databases">
        <title>Streptomyces albireticuli Genome sequencing and assembly.</title>
        <authorList>
            <person name="Wang Y."/>
            <person name="Du B."/>
            <person name="Ding Y."/>
            <person name="Liu H."/>
            <person name="Hou Q."/>
            <person name="Liu K."/>
            <person name="Yao L."/>
            <person name="Wang C."/>
        </authorList>
    </citation>
    <scope>NUCLEOTIDE SEQUENCE [LARGE SCALE GENOMIC DNA]</scope>
    <source>
        <strain evidence="3 4">MDJK11</strain>
    </source>
</reference>
<dbReference type="RefSeq" id="WP_087926657.1">
    <property type="nucleotide sequence ID" value="NZ_CP021744.1"/>
</dbReference>
<feature type="region of interest" description="Disordered" evidence="1">
    <location>
        <begin position="1181"/>
        <end position="1203"/>
    </location>
</feature>
<feature type="compositionally biased region" description="Low complexity" evidence="1">
    <location>
        <begin position="571"/>
        <end position="582"/>
    </location>
</feature>
<feature type="compositionally biased region" description="Basic and acidic residues" evidence="1">
    <location>
        <begin position="924"/>
        <end position="938"/>
    </location>
</feature>
<evidence type="ECO:0000313" key="4">
    <source>
        <dbReference type="Proteomes" id="UP000195755"/>
    </source>
</evidence>
<gene>
    <name evidence="3" type="ORF">SMD11_2698</name>
</gene>
<feature type="transmembrane region" description="Helical" evidence="2">
    <location>
        <begin position="369"/>
        <end position="390"/>
    </location>
</feature>
<feature type="compositionally biased region" description="Low complexity" evidence="1">
    <location>
        <begin position="748"/>
        <end position="757"/>
    </location>
</feature>
<feature type="transmembrane region" description="Helical" evidence="2">
    <location>
        <begin position="402"/>
        <end position="426"/>
    </location>
</feature>
<feature type="compositionally biased region" description="Low complexity" evidence="1">
    <location>
        <begin position="1146"/>
        <end position="1159"/>
    </location>
</feature>
<name>A0A1Z2L223_9ACTN</name>
<keyword evidence="2" id="KW-0812">Transmembrane</keyword>
<feature type="region of interest" description="Disordered" evidence="1">
    <location>
        <begin position="1039"/>
        <end position="1160"/>
    </location>
</feature>
<organism evidence="3 4">
    <name type="scientific">Streptomyces albireticuli</name>
    <dbReference type="NCBI Taxonomy" id="1940"/>
    <lineage>
        <taxon>Bacteria</taxon>
        <taxon>Bacillati</taxon>
        <taxon>Actinomycetota</taxon>
        <taxon>Actinomycetes</taxon>
        <taxon>Kitasatosporales</taxon>
        <taxon>Streptomycetaceae</taxon>
        <taxon>Streptomyces</taxon>
    </lineage>
</organism>
<accession>A0A1Z2L223</accession>
<dbReference type="InterPro" id="IPR045931">
    <property type="entry name" value="DUF6350"/>
</dbReference>
<feature type="transmembrane region" description="Helical" evidence="2">
    <location>
        <begin position="264"/>
        <end position="286"/>
    </location>
</feature>
<feature type="region of interest" description="Disordered" evidence="1">
    <location>
        <begin position="124"/>
        <end position="169"/>
    </location>
</feature>
<dbReference type="Proteomes" id="UP000195755">
    <property type="component" value="Chromosome"/>
</dbReference>
<dbReference type="AlphaFoldDB" id="A0A1Z2L223"/>
<feature type="transmembrane region" description="Helical" evidence="2">
    <location>
        <begin position="306"/>
        <end position="328"/>
    </location>
</feature>
<protein>
    <recommendedName>
        <fullName evidence="5">Integral membrane protein</fullName>
    </recommendedName>
</protein>
<feature type="compositionally biased region" description="Low complexity" evidence="1">
    <location>
        <begin position="940"/>
        <end position="953"/>
    </location>
</feature>
<keyword evidence="2" id="KW-0472">Membrane</keyword>
<evidence type="ECO:0000313" key="3">
    <source>
        <dbReference type="EMBL" id="ARZ68347.1"/>
    </source>
</evidence>
<feature type="compositionally biased region" description="Gly residues" evidence="1">
    <location>
        <begin position="134"/>
        <end position="144"/>
    </location>
</feature>
<evidence type="ECO:0000256" key="2">
    <source>
        <dbReference type="SAM" id="Phobius"/>
    </source>
</evidence>
<evidence type="ECO:0008006" key="5">
    <source>
        <dbReference type="Google" id="ProtNLM"/>
    </source>
</evidence>
<evidence type="ECO:0000256" key="1">
    <source>
        <dbReference type="SAM" id="MobiDB-lite"/>
    </source>
</evidence>